<dbReference type="RefSeq" id="WP_093608054.1">
    <property type="nucleotide sequence ID" value="NZ_FNFF01000002.1"/>
</dbReference>
<evidence type="ECO:0000313" key="5">
    <source>
        <dbReference type="EMBL" id="SDJ74099.1"/>
    </source>
</evidence>
<keyword evidence="3" id="KW-0408">Iron</keyword>
<protein>
    <submittedName>
        <fullName evidence="5">Cupin superfamily protein</fullName>
    </submittedName>
</protein>
<dbReference type="Pfam" id="PF08007">
    <property type="entry name" value="JmjC_2"/>
    <property type="match status" value="1"/>
</dbReference>
<dbReference type="InterPro" id="IPR003347">
    <property type="entry name" value="JmjC_dom"/>
</dbReference>
<dbReference type="InterPro" id="IPR039994">
    <property type="entry name" value="NO66-like"/>
</dbReference>
<name>A0A1G8W738_9ACTN</name>
<evidence type="ECO:0000256" key="2">
    <source>
        <dbReference type="ARBA" id="ARBA00022723"/>
    </source>
</evidence>
<dbReference type="Gene3D" id="2.60.120.650">
    <property type="entry name" value="Cupin"/>
    <property type="match status" value="1"/>
</dbReference>
<dbReference type="GO" id="GO:0051864">
    <property type="term" value="F:histone H3K36 demethylase activity"/>
    <property type="evidence" value="ECO:0007669"/>
    <property type="project" value="TreeGrafter"/>
</dbReference>
<evidence type="ECO:0000313" key="6">
    <source>
        <dbReference type="Proteomes" id="UP000199155"/>
    </source>
</evidence>
<accession>A0A1G8W738</accession>
<dbReference type="GO" id="GO:0046872">
    <property type="term" value="F:metal ion binding"/>
    <property type="evidence" value="ECO:0007669"/>
    <property type="project" value="UniProtKB-KW"/>
</dbReference>
<keyword evidence="2" id="KW-0479">Metal-binding</keyword>
<dbReference type="STRING" id="417292.SAMN05421806_102280"/>
<dbReference type="AlphaFoldDB" id="A0A1G8W738"/>
<dbReference type="GO" id="GO:0032453">
    <property type="term" value="F:histone H3K4 demethylase activity"/>
    <property type="evidence" value="ECO:0007669"/>
    <property type="project" value="TreeGrafter"/>
</dbReference>
<dbReference type="PANTHER" id="PTHR13096">
    <property type="entry name" value="MINA53 MYC INDUCED NUCLEAR ANTIGEN"/>
    <property type="match status" value="1"/>
</dbReference>
<dbReference type="PANTHER" id="PTHR13096:SF9">
    <property type="entry name" value="BIFUNCTIONAL LYSINE-SPECIFIC DEMETHYLASE AND HISTIDYL-HYDROXYLASE"/>
    <property type="match status" value="1"/>
</dbReference>
<dbReference type="Proteomes" id="UP000199155">
    <property type="component" value="Unassembled WGS sequence"/>
</dbReference>
<proteinExistence type="predicted"/>
<reference evidence="5 6" key="1">
    <citation type="submission" date="2016-10" db="EMBL/GenBank/DDBJ databases">
        <authorList>
            <person name="de Groot N.N."/>
        </authorList>
    </citation>
    <scope>NUCLEOTIDE SEQUENCE [LARGE SCALE GENOMIC DNA]</scope>
    <source>
        <strain evidence="5 6">CGMCC 4.5727</strain>
    </source>
</reference>
<dbReference type="PROSITE" id="PS51184">
    <property type="entry name" value="JMJC"/>
    <property type="match status" value="1"/>
</dbReference>
<evidence type="ECO:0000256" key="1">
    <source>
        <dbReference type="ARBA" id="ARBA00001954"/>
    </source>
</evidence>
<organism evidence="5 6">
    <name type="scientific">Streptomyces indicus</name>
    <dbReference type="NCBI Taxonomy" id="417292"/>
    <lineage>
        <taxon>Bacteria</taxon>
        <taxon>Bacillati</taxon>
        <taxon>Actinomycetota</taxon>
        <taxon>Actinomycetes</taxon>
        <taxon>Kitasatosporales</taxon>
        <taxon>Streptomycetaceae</taxon>
        <taxon>Streptomyces</taxon>
    </lineage>
</organism>
<comment type="cofactor">
    <cofactor evidence="1">
        <name>Fe(2+)</name>
        <dbReference type="ChEBI" id="CHEBI:29033"/>
    </cofactor>
</comment>
<gene>
    <name evidence="5" type="ORF">SAMN05421806_102280</name>
</gene>
<dbReference type="OrthoDB" id="9764016at2"/>
<evidence type="ECO:0000259" key="4">
    <source>
        <dbReference type="PROSITE" id="PS51184"/>
    </source>
</evidence>
<keyword evidence="6" id="KW-1185">Reference proteome</keyword>
<feature type="domain" description="JmjC" evidence="4">
    <location>
        <begin position="91"/>
        <end position="245"/>
    </location>
</feature>
<dbReference type="SUPFAM" id="SSF51197">
    <property type="entry name" value="Clavaminate synthase-like"/>
    <property type="match status" value="1"/>
</dbReference>
<sequence>MSLRLLLPEDGVSELMLTWPDEPRVFERGRTALDDTITAEYLTDYVFTGCVPADEIAVIKAPNPSLNQRAFMDGSGRSDPAKLRKLYGQGHTIRLGNLQRVMPFLAQVSRQIQEDTGYSNYVHAFLTPPGNQGLRHHWDQQMAVIVQVSGTKRWQLWRPPVEAPMREYNESFRVWKDDYIATWEAAGPDVEIDLRAGQSLLLPRGWVHNPHVLDSDELSVHLTFAIRERTPLWLAEKLVEGAIATPDFRRVLLPSVITSAQLGSQLYETRAALIQYLEGLDLKEVASNVHKVAMTELEYTS</sequence>
<evidence type="ECO:0000256" key="3">
    <source>
        <dbReference type="ARBA" id="ARBA00023004"/>
    </source>
</evidence>
<dbReference type="EMBL" id="FNFF01000002">
    <property type="protein sequence ID" value="SDJ74099.1"/>
    <property type="molecule type" value="Genomic_DNA"/>
</dbReference>